<feature type="transmembrane region" description="Helical" evidence="8">
    <location>
        <begin position="326"/>
        <end position="347"/>
    </location>
</feature>
<feature type="transmembrane region" description="Helical" evidence="8">
    <location>
        <begin position="36"/>
        <end position="58"/>
    </location>
</feature>
<evidence type="ECO:0000256" key="2">
    <source>
        <dbReference type="ARBA" id="ARBA00022448"/>
    </source>
</evidence>
<accession>A0A4Z0R0R9</accession>
<gene>
    <name evidence="10" type="ORF">E4K67_20640</name>
</gene>
<evidence type="ECO:0000259" key="9">
    <source>
        <dbReference type="Pfam" id="PF12832"/>
    </source>
</evidence>
<dbReference type="GO" id="GO:0005886">
    <property type="term" value="C:plasma membrane"/>
    <property type="evidence" value="ECO:0007669"/>
    <property type="project" value="UniProtKB-SubCell"/>
</dbReference>
<dbReference type="Proteomes" id="UP000298460">
    <property type="component" value="Unassembled WGS sequence"/>
</dbReference>
<keyword evidence="11" id="KW-1185">Reference proteome</keyword>
<evidence type="ECO:0000256" key="5">
    <source>
        <dbReference type="ARBA" id="ARBA00022692"/>
    </source>
</evidence>
<proteinExistence type="predicted"/>
<protein>
    <submittedName>
        <fullName evidence="10">MFS transporter</fullName>
    </submittedName>
</protein>
<dbReference type="PANTHER" id="PTHR23522">
    <property type="entry name" value="BLL5896 PROTEIN"/>
    <property type="match status" value="1"/>
</dbReference>
<dbReference type="InterPro" id="IPR026032">
    <property type="entry name" value="HcaT-like"/>
</dbReference>
<dbReference type="InterPro" id="IPR036259">
    <property type="entry name" value="MFS_trans_sf"/>
</dbReference>
<evidence type="ECO:0000256" key="3">
    <source>
        <dbReference type="ARBA" id="ARBA00022475"/>
    </source>
</evidence>
<feature type="transmembrane region" description="Helical" evidence="8">
    <location>
        <begin position="129"/>
        <end position="147"/>
    </location>
</feature>
<name>A0A4Z0R0R9_9FIRM</name>
<comment type="caution">
    <text evidence="10">The sequence shown here is derived from an EMBL/GenBank/DDBJ whole genome shotgun (WGS) entry which is preliminary data.</text>
</comment>
<feature type="domain" description="Major facilitator superfamily associated" evidence="9">
    <location>
        <begin position="7"/>
        <end position="356"/>
    </location>
</feature>
<evidence type="ECO:0000256" key="6">
    <source>
        <dbReference type="ARBA" id="ARBA00022989"/>
    </source>
</evidence>
<keyword evidence="4" id="KW-0997">Cell inner membrane</keyword>
<keyword evidence="7 8" id="KW-0472">Membrane</keyword>
<organism evidence="10 11">
    <name type="scientific">Desulfosporosinus fructosivorans</name>
    <dbReference type="NCBI Taxonomy" id="2018669"/>
    <lineage>
        <taxon>Bacteria</taxon>
        <taxon>Bacillati</taxon>
        <taxon>Bacillota</taxon>
        <taxon>Clostridia</taxon>
        <taxon>Eubacteriales</taxon>
        <taxon>Desulfitobacteriaceae</taxon>
        <taxon>Desulfosporosinus</taxon>
    </lineage>
</organism>
<keyword evidence="6 8" id="KW-1133">Transmembrane helix</keyword>
<feature type="transmembrane region" description="Helical" evidence="8">
    <location>
        <begin position="94"/>
        <end position="117"/>
    </location>
</feature>
<feature type="transmembrane region" description="Helical" evidence="8">
    <location>
        <begin position="353"/>
        <end position="375"/>
    </location>
</feature>
<feature type="transmembrane region" description="Helical" evidence="8">
    <location>
        <begin position="70"/>
        <end position="88"/>
    </location>
</feature>
<feature type="transmembrane region" description="Helical" evidence="8">
    <location>
        <begin position="232"/>
        <end position="253"/>
    </location>
</feature>
<reference evidence="10 11" key="1">
    <citation type="submission" date="2019-03" db="EMBL/GenBank/DDBJ databases">
        <title>Draft Genome Sequence of Desulfosporosinus fructosivorans Strain 63.6F, Isolated from Marine Sediment in the Baltic Sea.</title>
        <authorList>
            <person name="Hausmann B."/>
            <person name="Vandieken V."/>
            <person name="Pjevac P."/>
            <person name="Schreck K."/>
            <person name="Herbold C.W."/>
            <person name="Loy A."/>
        </authorList>
    </citation>
    <scope>NUCLEOTIDE SEQUENCE [LARGE SCALE GENOMIC DNA]</scope>
    <source>
        <strain evidence="10 11">63.6F</strain>
    </source>
</reference>
<keyword evidence="5 8" id="KW-0812">Transmembrane</keyword>
<evidence type="ECO:0000256" key="4">
    <source>
        <dbReference type="ARBA" id="ARBA00022519"/>
    </source>
</evidence>
<evidence type="ECO:0000313" key="11">
    <source>
        <dbReference type="Proteomes" id="UP000298460"/>
    </source>
</evidence>
<dbReference type="Pfam" id="PF12832">
    <property type="entry name" value="MFS_1_like"/>
    <property type="match status" value="1"/>
</dbReference>
<evidence type="ECO:0000256" key="1">
    <source>
        <dbReference type="ARBA" id="ARBA00004429"/>
    </source>
</evidence>
<dbReference type="PIRSF" id="PIRSF004925">
    <property type="entry name" value="HcaT"/>
    <property type="match status" value="1"/>
</dbReference>
<comment type="subcellular location">
    <subcellularLocation>
        <location evidence="1">Cell inner membrane</location>
        <topology evidence="1">Multi-pass membrane protein</topology>
    </subcellularLocation>
</comment>
<evidence type="ECO:0000256" key="7">
    <source>
        <dbReference type="ARBA" id="ARBA00023136"/>
    </source>
</evidence>
<dbReference type="RefSeq" id="WP_135550178.1">
    <property type="nucleotide sequence ID" value="NZ_SPQQ01000008.1"/>
</dbReference>
<dbReference type="PANTHER" id="PTHR23522:SF10">
    <property type="entry name" value="3-PHENYLPROPIONIC ACID TRANSPORTER-RELATED"/>
    <property type="match status" value="1"/>
</dbReference>
<dbReference type="GO" id="GO:0030395">
    <property type="term" value="F:lactose binding"/>
    <property type="evidence" value="ECO:0007669"/>
    <property type="project" value="TreeGrafter"/>
</dbReference>
<evidence type="ECO:0000256" key="8">
    <source>
        <dbReference type="SAM" id="Phobius"/>
    </source>
</evidence>
<feature type="transmembrane region" description="Helical" evidence="8">
    <location>
        <begin position="12"/>
        <end position="30"/>
    </location>
</feature>
<keyword evidence="2" id="KW-0813">Transport</keyword>
<evidence type="ECO:0000313" key="10">
    <source>
        <dbReference type="EMBL" id="TGE36340.1"/>
    </source>
</evidence>
<dbReference type="Gene3D" id="1.20.1250.20">
    <property type="entry name" value="MFS general substrate transporter like domains"/>
    <property type="match status" value="2"/>
</dbReference>
<feature type="transmembrane region" description="Helical" evidence="8">
    <location>
        <begin position="191"/>
        <end position="212"/>
    </location>
</feature>
<dbReference type="SUPFAM" id="SSF103473">
    <property type="entry name" value="MFS general substrate transporter"/>
    <property type="match status" value="1"/>
</dbReference>
<dbReference type="OrthoDB" id="65739at2"/>
<feature type="transmembrane region" description="Helical" evidence="8">
    <location>
        <begin position="265"/>
        <end position="283"/>
    </location>
</feature>
<dbReference type="AlphaFoldDB" id="A0A4Z0R0R9"/>
<dbReference type="EMBL" id="SPQQ01000008">
    <property type="protein sequence ID" value="TGE36340.1"/>
    <property type="molecule type" value="Genomic_DNA"/>
</dbReference>
<feature type="transmembrane region" description="Helical" evidence="8">
    <location>
        <begin position="153"/>
        <end position="171"/>
    </location>
</feature>
<sequence>MKRNSIMAGYYIFYFAAVGIYLPFLPLFLARLDMNSLQIGVLMSVGPLAGIFAQAVWGTLADRYHRRKEYLLIALTLTAIISISLSFGKGFAGLAVLLLFYALTNSPITALSDALVLNTLEDPRDYGKIRRWGSLGFALTAAFGGLVFSYLDLAWFGAIEGIILFGCLLWAKSLPNPRDTSQAVSAMPFPFLSVVKAPSLVVFLLITFLFMAPYNAYSAFFGWHMQALGASQWWIGLGWTIAALSEIVVFSKGSAWLRRFRPQQLIAMAGLVFTLRWVGYSVVQDYHLIVLLQISQSLSFALFYLAGVEYLNLLLPPYLQGSAQSAFNAVSFGISAIVGTVGAGWLIRVGDVQLMYIISALFTVGGIILALCFLVKEPNLTSEKQEKI</sequence>
<keyword evidence="3" id="KW-1003">Cell membrane</keyword>
<feature type="transmembrane region" description="Helical" evidence="8">
    <location>
        <begin position="289"/>
        <end position="314"/>
    </location>
</feature>
<dbReference type="InterPro" id="IPR024989">
    <property type="entry name" value="MFS_assoc_dom"/>
</dbReference>
<dbReference type="GO" id="GO:0015528">
    <property type="term" value="F:lactose:proton symporter activity"/>
    <property type="evidence" value="ECO:0007669"/>
    <property type="project" value="TreeGrafter"/>
</dbReference>